<feature type="transmembrane region" description="Helical" evidence="3">
    <location>
        <begin position="616"/>
        <end position="642"/>
    </location>
</feature>
<proteinExistence type="inferred from homology"/>
<dbReference type="GO" id="GO:0042910">
    <property type="term" value="F:xenobiotic transmembrane transporter activity"/>
    <property type="evidence" value="ECO:0007669"/>
    <property type="project" value="InterPro"/>
</dbReference>
<keyword evidence="3" id="KW-0472">Membrane</keyword>
<accession>A0A292Q4V8</accession>
<feature type="transmembrane region" description="Helical" evidence="3">
    <location>
        <begin position="470"/>
        <end position="495"/>
    </location>
</feature>
<dbReference type="EMBL" id="LN890959">
    <property type="protein sequence ID" value="CUS14464.1"/>
    <property type="molecule type" value="Genomic_DNA"/>
</dbReference>
<dbReference type="GO" id="GO:0005886">
    <property type="term" value="C:plasma membrane"/>
    <property type="evidence" value="ECO:0007669"/>
    <property type="project" value="TreeGrafter"/>
</dbReference>
<dbReference type="GO" id="GO:0015297">
    <property type="term" value="F:antiporter activity"/>
    <property type="evidence" value="ECO:0007669"/>
    <property type="project" value="InterPro"/>
</dbReference>
<keyword evidence="5" id="KW-1185">Reference proteome</keyword>
<protein>
    <submittedName>
        <fullName evidence="4">Uncharacterized protein</fullName>
    </submittedName>
</protein>
<organism evidence="4 5">
    <name type="scientific">Tuber aestivum</name>
    <name type="common">summer truffle</name>
    <dbReference type="NCBI Taxonomy" id="59557"/>
    <lineage>
        <taxon>Eukaryota</taxon>
        <taxon>Fungi</taxon>
        <taxon>Dikarya</taxon>
        <taxon>Ascomycota</taxon>
        <taxon>Pezizomycotina</taxon>
        <taxon>Pezizomycetes</taxon>
        <taxon>Pezizales</taxon>
        <taxon>Tuberaceae</taxon>
        <taxon>Tuber</taxon>
    </lineage>
</organism>
<reference evidence="4" key="1">
    <citation type="submission" date="2015-10" db="EMBL/GenBank/DDBJ databases">
        <authorList>
            <person name="Regsiter A."/>
            <person name="william w."/>
        </authorList>
    </citation>
    <scope>NUCLEOTIDE SEQUENCE</scope>
    <source>
        <strain evidence="4">Montdore</strain>
    </source>
</reference>
<dbReference type="Pfam" id="PF01554">
    <property type="entry name" value="MatE"/>
    <property type="match status" value="2"/>
</dbReference>
<gene>
    <name evidence="4" type="ORF">GSTUAT00001515001</name>
</gene>
<evidence type="ECO:0000256" key="3">
    <source>
        <dbReference type="SAM" id="Phobius"/>
    </source>
</evidence>
<evidence type="ECO:0000256" key="2">
    <source>
        <dbReference type="ARBA" id="ARBA00022448"/>
    </source>
</evidence>
<sequence length="1258" mass="134901">MLAQQVKRLALLLHGAHQAATEIRVVTTRVIHAAAQGRQGPGRIGGGIQVHLGQPGWRQQITQLKAWLLTQVRAERLIDLRRAALLAVQAVAGDMRRGQYAQVSQVDVHFRLAFPHIQHRLQVFAVQQHLAQGGVVDHRATAGVDQPGAVLELLKALAVEQVPGGAVAGLDQRRMQADHVALLDDLRQADVIPVLGDLAWRVADQHIPAQALEHFDQPPAHFTGADHAVGALIEVGTFDLGQGLQAAQHVVHHATGVTAWGAGPLDAGLLEVVEVQVIGADSASADEAHLRALQQRTVDVGHRAHQQHISLLDRGAVNGTAGHAANLAKSLEKCIEQRNIFVGNNQHGRLLWRTRKSAVLAPPSTGHLYVNTATATLTRPARISREVRGLLTLALPIMIGQLATTAMSFVDAVMAGRVSPQDLAAVGLGNSIWIPVYLLMTGTLLATTPKVAQRYGAGQFSEIGPLVRQSLWLAVVVGITASLLLLCAEPILQAMKVEPDLIEPSVGYLHGIAAGMPAIALYYVLRCFSDGLGRTRPSMVMGLCGLALNIPLNYIFIYGHLGVPAMGGVGCGWATAIAMWVMMLGLAVWTRWGPAYQSSELFKRFDWPQWAVIKRVLGIGLPIGIAIFAESSIFAVIALLIGSLGATVVSGHQIALNVSSLVFMIPYSLSMAVTVRVGQALGRGEPREARFAAGVGMGTALAYACLSCSLMLVFREQIAAIYTPDPVVIHLASMLIVFSALFQFSDSIQVTAAGALRGYQDTRVTMVLTLFAYWGVGLPVGYALGLTDWLGEPSGPSGLWQGLIVGLSCAAGMLLVRLARSARRRIRADKARVRTGLLLLIHQFVVEKHAELGNIAARGRVGRDHLEQAAWWQVADVLGAVDGGVENIAHDLLLELAASLPGLGFLHIHQPTQVAGHFLSVVIQLLAADLHPNATGLEAVFDALQQTLHFGIPLLHRQLQVHHRLAAMPLADPSFQQRSVTRRFFDDVADHPVHRLLGHKGETVGHQVLHQAGVHQAFGHRAVVDGGHQHATVDQLPGPAARRRAKVDASHVAVQALVPLVAGDEVVPGLFQLQGRAARGFAGELETWNTHRPHRRVVRLGQAHEHFAATLEGQQQARLAGVVHQLAGVQQGFAQVHFEFLAEVRQFLAVVGVDHLQPQAAAHREFAQVGEDHADAVGFRQVDEYPARPLPREDQLGKALAVHQALGAVFFGADKFGAGATGLGLGVAGNVQARGVFRDLGTDFAFKTRAAVHKKGVH</sequence>
<keyword evidence="3" id="KW-0812">Transmembrane</keyword>
<feature type="transmembrane region" description="Helical" evidence="3">
    <location>
        <begin position="540"/>
        <end position="561"/>
    </location>
</feature>
<feature type="transmembrane region" description="Helical" evidence="3">
    <location>
        <begin position="798"/>
        <end position="819"/>
    </location>
</feature>
<feature type="transmembrane region" description="Helical" evidence="3">
    <location>
        <begin position="689"/>
        <end position="714"/>
    </location>
</feature>
<comment type="similarity">
    <text evidence="1">Belongs to the multi antimicrobial extrusion (MATE) (TC 2.A.66.1) family.</text>
</comment>
<feature type="transmembrane region" description="Helical" evidence="3">
    <location>
        <begin position="764"/>
        <end position="786"/>
    </location>
</feature>
<keyword evidence="3" id="KW-1133">Transmembrane helix</keyword>
<dbReference type="InterPro" id="IPR002528">
    <property type="entry name" value="MATE_fam"/>
</dbReference>
<feature type="transmembrane region" description="Helical" evidence="3">
    <location>
        <begin position="507"/>
        <end position="528"/>
    </location>
</feature>
<dbReference type="InterPro" id="IPR050222">
    <property type="entry name" value="MATE_MdtK"/>
</dbReference>
<feature type="transmembrane region" description="Helical" evidence="3">
    <location>
        <begin position="573"/>
        <end position="595"/>
    </location>
</feature>
<dbReference type="CDD" id="cd13131">
    <property type="entry name" value="MATE_NorM_like"/>
    <property type="match status" value="1"/>
</dbReference>
<evidence type="ECO:0000313" key="4">
    <source>
        <dbReference type="EMBL" id="CUS14464.1"/>
    </source>
</evidence>
<dbReference type="NCBIfam" id="TIGR00797">
    <property type="entry name" value="matE"/>
    <property type="match status" value="1"/>
</dbReference>
<evidence type="ECO:0000256" key="1">
    <source>
        <dbReference type="ARBA" id="ARBA00010199"/>
    </source>
</evidence>
<feature type="transmembrane region" description="Helical" evidence="3">
    <location>
        <begin position="389"/>
        <end position="410"/>
    </location>
</feature>
<evidence type="ECO:0000313" key="5">
    <source>
        <dbReference type="Proteomes" id="UP001412239"/>
    </source>
</evidence>
<name>A0A292Q4V8_9PEZI</name>
<dbReference type="AlphaFoldDB" id="A0A292Q4V8"/>
<dbReference type="PANTHER" id="PTHR43298">
    <property type="entry name" value="MULTIDRUG RESISTANCE PROTEIN NORM-RELATED"/>
    <property type="match status" value="1"/>
</dbReference>
<dbReference type="Proteomes" id="UP001412239">
    <property type="component" value="Unassembled WGS sequence"/>
</dbReference>
<feature type="transmembrane region" description="Helical" evidence="3">
    <location>
        <begin position="430"/>
        <end position="449"/>
    </location>
</feature>
<dbReference type="PANTHER" id="PTHR43298:SF2">
    <property type="entry name" value="FMN_FAD EXPORTER YEEO-RELATED"/>
    <property type="match status" value="1"/>
</dbReference>
<feature type="transmembrane region" description="Helical" evidence="3">
    <location>
        <begin position="654"/>
        <end position="677"/>
    </location>
</feature>
<feature type="transmembrane region" description="Helical" evidence="3">
    <location>
        <begin position="726"/>
        <end position="744"/>
    </location>
</feature>
<keyword evidence="2" id="KW-0813">Transport</keyword>